<protein>
    <recommendedName>
        <fullName evidence="4">Lipoprotein</fullName>
    </recommendedName>
</protein>
<dbReference type="PROSITE" id="PS51257">
    <property type="entry name" value="PROKAR_LIPOPROTEIN"/>
    <property type="match status" value="1"/>
</dbReference>
<dbReference type="RefSeq" id="WP_322423116.1">
    <property type="nucleotide sequence ID" value="NZ_JAXQPW010000001.1"/>
</dbReference>
<keyword evidence="3" id="KW-1185">Reference proteome</keyword>
<feature type="region of interest" description="Disordered" evidence="1">
    <location>
        <begin position="20"/>
        <end position="42"/>
    </location>
</feature>
<gene>
    <name evidence="2" type="ORF">SFC79_02675</name>
</gene>
<dbReference type="Proteomes" id="UP001291999">
    <property type="component" value="Unassembled WGS sequence"/>
</dbReference>
<name>A0ABU5K6Q6_9ACTN</name>
<evidence type="ECO:0000313" key="3">
    <source>
        <dbReference type="Proteomes" id="UP001291999"/>
    </source>
</evidence>
<evidence type="ECO:0000313" key="2">
    <source>
        <dbReference type="EMBL" id="MDZ5660657.1"/>
    </source>
</evidence>
<evidence type="ECO:0000256" key="1">
    <source>
        <dbReference type="SAM" id="MobiDB-lite"/>
    </source>
</evidence>
<dbReference type="EMBL" id="JAXQPW010000001">
    <property type="protein sequence ID" value="MDZ5660657.1"/>
    <property type="molecule type" value="Genomic_DNA"/>
</dbReference>
<organism evidence="2 3">
    <name type="scientific">Nocardioides renjunii</name>
    <dbReference type="NCBI Taxonomy" id="3095075"/>
    <lineage>
        <taxon>Bacteria</taxon>
        <taxon>Bacillati</taxon>
        <taxon>Actinomycetota</taxon>
        <taxon>Actinomycetes</taxon>
        <taxon>Propionibacteriales</taxon>
        <taxon>Nocardioidaceae</taxon>
        <taxon>Nocardioides</taxon>
    </lineage>
</organism>
<proteinExistence type="predicted"/>
<sequence length="221" mass="23462">MRGAVLGAALVVALAACGGEPEQRAEPEPTPSAGPATTEAVDEPLPCVPGAEPFTGPAADEFGAEQVMAAYCMLADLAFAQERTSLALPVPEQDERDLRSVRAVLTTSALERWRERADVDGLTLHDVRRVPRGYQRADDGPFVYGTTVGPATARREGDALSLSFALETGLVLEERGDDTGRHSLLPVTRDATYVLVPVGGGWKVADWEAKFTHGPVRLVSG</sequence>
<accession>A0ABU5K6Q6</accession>
<reference evidence="2 3" key="1">
    <citation type="submission" date="2023-11" db="EMBL/GenBank/DDBJ databases">
        <title>Novel species in genus Nocardioides.</title>
        <authorList>
            <person name="Zhou H."/>
        </authorList>
    </citation>
    <scope>NUCLEOTIDE SEQUENCE [LARGE SCALE GENOMIC DNA]</scope>
    <source>
        <strain evidence="2 3">S-58</strain>
    </source>
</reference>
<comment type="caution">
    <text evidence="2">The sequence shown here is derived from an EMBL/GenBank/DDBJ whole genome shotgun (WGS) entry which is preliminary data.</text>
</comment>
<evidence type="ECO:0008006" key="4">
    <source>
        <dbReference type="Google" id="ProtNLM"/>
    </source>
</evidence>